<dbReference type="GeneID" id="7453096"/>
<dbReference type="Proteomes" id="UP000001449">
    <property type="component" value="Chromosome 17"/>
</dbReference>
<dbReference type="SUPFAM" id="SSF49265">
    <property type="entry name" value="Fibronectin type III"/>
    <property type="match status" value="1"/>
</dbReference>
<dbReference type="SUPFAM" id="SSF55486">
    <property type="entry name" value="Metalloproteases ('zincins'), catalytic domain"/>
    <property type="match status" value="1"/>
</dbReference>
<keyword evidence="4" id="KW-1185">Reference proteome</keyword>
<name>B8CBY1_THAPS</name>
<dbReference type="InterPro" id="IPR013783">
    <property type="entry name" value="Ig-like_fold"/>
</dbReference>
<evidence type="ECO:0000313" key="4">
    <source>
        <dbReference type="Proteomes" id="UP000001449"/>
    </source>
</evidence>
<protein>
    <recommendedName>
        <fullName evidence="5">Fibronectin type-III domain-containing protein</fullName>
    </recommendedName>
</protein>
<dbReference type="STRING" id="35128.B8CBY1"/>
<feature type="compositionally biased region" description="Low complexity" evidence="1">
    <location>
        <begin position="1135"/>
        <end position="1149"/>
    </location>
</feature>
<sequence>MRLTYGTILLIQQLSQYDLSHGFVEPEPTQLNSLTDVSLASFDEATSINQDTAFLSINELTSNEAASSLIDSIVQIESKLGLDQGTTTIDARSGKVASIDLNVPLLPGPGVGNRFLWSVGFDNNEWTQGAPDKHDDWLELGVDAVKNWMIDHEAELAIDVEKELFAVGRTRAGVHNDGDVIQVSIQRTFKDVVVKGGRASATIKSGNLINVGFEQWSDIQHDFSVEPKINVNEAYRALSNYAGIDLSIGESCKPELQILTRINEAVSPVVRRSLHNDNMKGNKDTKQTQTPQTQPPQTTQPPPQIDTSNFGNGYRYSLVWKVCPKFKGQTIEMMEGIVDAKTGKVYSLHDTVEYFQAKGDVYPSSNDGQGADGTLQIGWPMPYMKVGPEYTDTGGNFFSGGNRYGRFIGPYVDMVDQCGNDSLFSWEEQDWRGMGSGTDCDTPGVGGAGNTHSSRSGFYELNKIMEIARSHLPSNTWLQGRLIANTNIDNSCNAYWNGSVNFYRKGGNCGNTGEIAGIFDHEWGHGLDQNDVSAGISKPSGEGIADLYSALRLNDSCTGVRDIDFMKRKNKSPSTYTWANANCNGSVHCLGYVYAEAVWSLYKRHLQQSPYNYEDNTALEIVMRLTYLAAGNVQTWFSGSPPFGGCGASSGYRAYIAADDDDGDLTNGTPHMQAIYNAFNDQEIACNSLPVQDSGCTGTPDVAPIVTHTGGNMRATLNWNAVVGTTNYQIFRTEGVKNCASGKVLLATLSSNVLTYTDTGLMNGREYYYVVIPKGKNPSCFGRASQCTTVKPVENPEFQLTCGEEVLIDKFNTPATIQQQCRVSAYGGYVGVVDLTCSSAMPGVTCSMDNSATIPTGSSGKFISVTIQATPSVVKGNGSLSITGNDGNISRSISVSVRVDAPGGVQMATFDSSLGVPRCAQYGSECTSGDLLKGRGTLAGGNEPNEPNTLDGCKDGSSGTYNSDESLEKIVVRSVGGGDLEVGASATIVCTVWAWNTGSSDYADFYYTSNAKSPEWQYIGTKQPSRGGSQEIEMPFTIPEGTNQAVRVNYRYGGTQKTCATGDWDEADDIVFFVKQPEAITLKPSANPSRSPTKKPVTSSQIPTMRQPSVSPSRAPSKPPVTKSPTASPTPMPSRAPSASPSRPTQRPVTNPPSASPTTFSSTISNPCGNSICEIDFSENPDTCPKDCVVNGFATATNPDNNTKSLMFTLSAAQDTHFVSFEIRGKKDGNSLVQVYTRLGEFNGFEQNANAWELIFDQTIQLSKNQNTDIGSVIGDVFTPAGSDRSFHVYAKNGMLFKTGNAATSTAGNGSFLIKNGIFLKDRFKQSKGPGMMSGMIRFYTSSASSQTEDAPTANNAPNTSTSPSGGGIVSPTVQVTSQPTPKPVAPTSKPMTPIPPTTNVPVKKLFETDANKSANTGGVMFTIKANADATITSFDIIGKKDGGGQVVIYTIDDYQGNEEDDKDWELLCDKDIALQKNNPVNVGGMDRDVFIKAGSSISFYIWSKKGILYEKGNKEGALFDSDGILEIYEGFGTKNMFNKIDGVAMFSGVIRYTSSA</sequence>
<feature type="compositionally biased region" description="Basic and acidic residues" evidence="1">
    <location>
        <begin position="274"/>
        <end position="286"/>
    </location>
</feature>
<reference evidence="3 4" key="1">
    <citation type="journal article" date="2004" name="Science">
        <title>The genome of the diatom Thalassiosira pseudonana: ecology, evolution, and metabolism.</title>
        <authorList>
            <person name="Armbrust E.V."/>
            <person name="Berges J.A."/>
            <person name="Bowler C."/>
            <person name="Green B.R."/>
            <person name="Martinez D."/>
            <person name="Putnam N.H."/>
            <person name="Zhou S."/>
            <person name="Allen A.E."/>
            <person name="Apt K.E."/>
            <person name="Bechner M."/>
            <person name="Brzezinski M.A."/>
            <person name="Chaal B.K."/>
            <person name="Chiovitti A."/>
            <person name="Davis A.K."/>
            <person name="Demarest M.S."/>
            <person name="Detter J.C."/>
            <person name="Glavina T."/>
            <person name="Goodstein D."/>
            <person name="Hadi M.Z."/>
            <person name="Hellsten U."/>
            <person name="Hildebrand M."/>
            <person name="Jenkins B.D."/>
            <person name="Jurka J."/>
            <person name="Kapitonov V.V."/>
            <person name="Kroger N."/>
            <person name="Lau W.W."/>
            <person name="Lane T.W."/>
            <person name="Larimer F.W."/>
            <person name="Lippmeier J.C."/>
            <person name="Lucas S."/>
            <person name="Medina M."/>
            <person name="Montsant A."/>
            <person name="Obornik M."/>
            <person name="Parker M.S."/>
            <person name="Palenik B."/>
            <person name="Pazour G.J."/>
            <person name="Richardson P.M."/>
            <person name="Rynearson T.A."/>
            <person name="Saito M.A."/>
            <person name="Schwartz D.C."/>
            <person name="Thamatrakoln K."/>
            <person name="Valentin K."/>
            <person name="Vardi A."/>
            <person name="Wilkerson F.P."/>
            <person name="Rokhsar D.S."/>
        </authorList>
    </citation>
    <scope>NUCLEOTIDE SEQUENCE [LARGE SCALE GENOMIC DNA]</scope>
    <source>
        <strain evidence="3">CCMP1335</strain>
    </source>
</reference>
<reference evidence="3 4" key="2">
    <citation type="journal article" date="2008" name="Nature">
        <title>The Phaeodactylum genome reveals the evolutionary history of diatom genomes.</title>
        <authorList>
            <person name="Bowler C."/>
            <person name="Allen A.E."/>
            <person name="Badger J.H."/>
            <person name="Grimwood J."/>
            <person name="Jabbari K."/>
            <person name="Kuo A."/>
            <person name="Maheswari U."/>
            <person name="Martens C."/>
            <person name="Maumus F."/>
            <person name="Otillar R.P."/>
            <person name="Rayko E."/>
            <person name="Salamov A."/>
            <person name="Vandepoele K."/>
            <person name="Beszteri B."/>
            <person name="Gruber A."/>
            <person name="Heijde M."/>
            <person name="Katinka M."/>
            <person name="Mock T."/>
            <person name="Valentin K."/>
            <person name="Verret F."/>
            <person name="Berges J.A."/>
            <person name="Brownlee C."/>
            <person name="Cadoret J.P."/>
            <person name="Chiovitti A."/>
            <person name="Choi C.J."/>
            <person name="Coesel S."/>
            <person name="De Martino A."/>
            <person name="Detter J.C."/>
            <person name="Durkin C."/>
            <person name="Falciatore A."/>
            <person name="Fournet J."/>
            <person name="Haruta M."/>
            <person name="Huysman M.J."/>
            <person name="Jenkins B.D."/>
            <person name="Jiroutova K."/>
            <person name="Jorgensen R.E."/>
            <person name="Joubert Y."/>
            <person name="Kaplan A."/>
            <person name="Kroger N."/>
            <person name="Kroth P.G."/>
            <person name="La Roche J."/>
            <person name="Lindquist E."/>
            <person name="Lommer M."/>
            <person name="Martin-Jezequel V."/>
            <person name="Lopez P.J."/>
            <person name="Lucas S."/>
            <person name="Mangogna M."/>
            <person name="McGinnis K."/>
            <person name="Medlin L.K."/>
            <person name="Montsant A."/>
            <person name="Oudot-Le Secq M.P."/>
            <person name="Napoli C."/>
            <person name="Obornik M."/>
            <person name="Parker M.S."/>
            <person name="Petit J.L."/>
            <person name="Porcel B.M."/>
            <person name="Poulsen N."/>
            <person name="Robison M."/>
            <person name="Rychlewski L."/>
            <person name="Rynearson T.A."/>
            <person name="Schmutz J."/>
            <person name="Shapiro H."/>
            <person name="Siaut M."/>
            <person name="Stanley M."/>
            <person name="Sussman M.R."/>
            <person name="Taylor A.R."/>
            <person name="Vardi A."/>
            <person name="von Dassow P."/>
            <person name="Vyverman W."/>
            <person name="Willis A."/>
            <person name="Wyrwicz L.S."/>
            <person name="Rokhsar D.S."/>
            <person name="Weissenbach J."/>
            <person name="Armbrust E.V."/>
            <person name="Green B.R."/>
            <person name="Van de Peer Y."/>
            <person name="Grigoriev I.V."/>
        </authorList>
    </citation>
    <scope>NUCLEOTIDE SEQUENCE [LARGE SCALE GENOMIC DNA]</scope>
    <source>
        <strain evidence="3">CCMP1335</strain>
    </source>
</reference>
<dbReference type="PaxDb" id="35128-Thaps10749"/>
<feature type="compositionally biased region" description="Low complexity" evidence="1">
    <location>
        <begin position="287"/>
        <end position="297"/>
    </location>
</feature>
<dbReference type="RefSeq" id="XP_002294532.1">
    <property type="nucleotide sequence ID" value="XM_002294496.1"/>
</dbReference>
<dbReference type="EMBL" id="CM000648">
    <property type="protein sequence ID" value="EED89206.1"/>
    <property type="molecule type" value="Genomic_DNA"/>
</dbReference>
<dbReference type="KEGG" id="tps:THAPSDRAFT_10749"/>
<dbReference type="InterPro" id="IPR036116">
    <property type="entry name" value="FN3_sf"/>
</dbReference>
<dbReference type="Gene3D" id="2.60.40.10">
    <property type="entry name" value="Immunoglobulins"/>
    <property type="match status" value="1"/>
</dbReference>
<dbReference type="KEGG" id="tps:THAPSDRAFT_9653"/>
<feature type="region of interest" description="Disordered" evidence="1">
    <location>
        <begin position="1344"/>
        <end position="1401"/>
    </location>
</feature>
<evidence type="ECO:0000256" key="1">
    <source>
        <dbReference type="SAM" id="MobiDB-lite"/>
    </source>
</evidence>
<dbReference type="PANTHER" id="PTHR33683:SF46">
    <property type="entry name" value="SUSHI DOMAIN-CONTAINING PROTEIN"/>
    <property type="match status" value="1"/>
</dbReference>
<dbReference type="PANTHER" id="PTHR33683">
    <property type="entry name" value="1, PUTATIVE-RELATED"/>
    <property type="match status" value="1"/>
</dbReference>
<accession>B8CBY1</accession>
<feature type="region of interest" description="Disordered" evidence="1">
    <location>
        <begin position="271"/>
        <end position="310"/>
    </location>
</feature>
<proteinExistence type="predicted"/>
<organism evidence="3 4">
    <name type="scientific">Thalassiosira pseudonana</name>
    <name type="common">Marine diatom</name>
    <name type="synonym">Cyclotella nana</name>
    <dbReference type="NCBI Taxonomy" id="35128"/>
    <lineage>
        <taxon>Eukaryota</taxon>
        <taxon>Sar</taxon>
        <taxon>Stramenopiles</taxon>
        <taxon>Ochrophyta</taxon>
        <taxon>Bacillariophyta</taxon>
        <taxon>Coscinodiscophyceae</taxon>
        <taxon>Thalassiosirophycidae</taxon>
        <taxon>Thalassiosirales</taxon>
        <taxon>Thalassiosiraceae</taxon>
        <taxon>Thalassiosira</taxon>
    </lineage>
</organism>
<dbReference type="HOGENOM" id="CLU_003830_0_0_1"/>
<gene>
    <name evidence="2" type="ORF">THAPSDRAFT_10749</name>
    <name evidence="3" type="ORF">THAPSDRAFT_9653</name>
</gene>
<reference evidence="3" key="3">
    <citation type="submission" date="2008-09" db="EMBL/GenBank/DDBJ databases">
        <authorList>
            <consortium name="Diatom Consortium"/>
            <person name="Grigoriev I."/>
            <person name="Grimwood J."/>
            <person name="Kuo A."/>
            <person name="Otillar R.P."/>
            <person name="Salamov A."/>
            <person name="Detter J.C."/>
            <person name="Schmutz J."/>
            <person name="Lindquist E."/>
            <person name="Shapiro H."/>
            <person name="Lucas S."/>
            <person name="Glavina del Rio T."/>
            <person name="Bruce D."/>
            <person name="Pitluck S."/>
            <person name="Rokhsar D."/>
            <person name="Armbrust V."/>
        </authorList>
    </citation>
    <scope>GENOME REANNOTATION</scope>
    <source>
        <strain evidence="3">CCMP1335</strain>
    </source>
</reference>
<feature type="compositionally biased region" description="Polar residues" evidence="1">
    <location>
        <begin position="1344"/>
        <end position="1364"/>
    </location>
</feature>
<evidence type="ECO:0000313" key="2">
    <source>
        <dbReference type="EMBL" id="EED88366.1"/>
    </source>
</evidence>
<dbReference type="EMBL" id="CM000651">
    <property type="protein sequence ID" value="EED88366.1"/>
    <property type="molecule type" value="Genomic_DNA"/>
</dbReference>
<evidence type="ECO:0008006" key="5">
    <source>
        <dbReference type="Google" id="ProtNLM"/>
    </source>
</evidence>
<dbReference type="GeneID" id="7450537"/>
<dbReference type="eggNOG" id="ENOG502SQE4">
    <property type="taxonomic scope" value="Eukaryota"/>
</dbReference>
<dbReference type="RefSeq" id="XP_002293470.1">
    <property type="nucleotide sequence ID" value="XM_002293434.1"/>
</dbReference>
<feature type="region of interest" description="Disordered" evidence="1">
    <location>
        <begin position="1082"/>
        <end position="1163"/>
    </location>
</feature>
<feature type="compositionally biased region" description="Polar residues" evidence="1">
    <location>
        <begin position="1084"/>
        <end position="1114"/>
    </location>
</feature>
<evidence type="ECO:0000313" key="3">
    <source>
        <dbReference type="EMBL" id="EED89206.1"/>
    </source>
</evidence>
<feature type="region of interest" description="Disordered" evidence="1">
    <location>
        <begin position="937"/>
        <end position="961"/>
    </location>
</feature>
<dbReference type="Proteomes" id="UP000001449">
    <property type="component" value="Chromosome 13"/>
</dbReference>